<sequence>MRRGGRGRAATRPRPRGRRSHAGAFEGQWEQYTPRELLKRISAHIDRCLKLGEIRELTSFDEREQAPKAPVVRSAPQPPHRFAKLDAEFEELKASADLRVLMDQKTEDDVMPTLLSAALRSWITEVGDDNMEWTRGTRSSDNSDLHA</sequence>
<protein>
    <submittedName>
        <fullName evidence="2">Uncharacterized protein</fullName>
    </submittedName>
</protein>
<evidence type="ECO:0000313" key="2">
    <source>
        <dbReference type="EMBL" id="MFD1044554.1"/>
    </source>
</evidence>
<comment type="caution">
    <text evidence="2">The sequence shown here is derived from an EMBL/GenBank/DDBJ whole genome shotgun (WGS) entry which is preliminary data.</text>
</comment>
<feature type="compositionally biased region" description="Basic residues" evidence="1">
    <location>
        <begin position="1"/>
        <end position="21"/>
    </location>
</feature>
<dbReference type="Proteomes" id="UP001597045">
    <property type="component" value="Unassembled WGS sequence"/>
</dbReference>
<reference evidence="3" key="1">
    <citation type="journal article" date="2019" name="Int. J. Syst. Evol. Microbiol.">
        <title>The Global Catalogue of Microorganisms (GCM) 10K type strain sequencing project: providing services to taxonomists for standard genome sequencing and annotation.</title>
        <authorList>
            <consortium name="The Broad Institute Genomics Platform"/>
            <consortium name="The Broad Institute Genome Sequencing Center for Infectious Disease"/>
            <person name="Wu L."/>
            <person name="Ma J."/>
        </authorList>
    </citation>
    <scope>NUCLEOTIDE SEQUENCE [LARGE SCALE GENOMIC DNA]</scope>
    <source>
        <strain evidence="3">JCM 31486</strain>
    </source>
</reference>
<accession>A0ABW3M4M5</accession>
<evidence type="ECO:0000313" key="3">
    <source>
        <dbReference type="Proteomes" id="UP001597045"/>
    </source>
</evidence>
<feature type="non-terminal residue" evidence="2">
    <location>
        <position position="147"/>
    </location>
</feature>
<gene>
    <name evidence="2" type="ORF">ACFQ1S_02570</name>
</gene>
<organism evidence="2 3">
    <name type="scientific">Kibdelosporangium lantanae</name>
    <dbReference type="NCBI Taxonomy" id="1497396"/>
    <lineage>
        <taxon>Bacteria</taxon>
        <taxon>Bacillati</taxon>
        <taxon>Actinomycetota</taxon>
        <taxon>Actinomycetes</taxon>
        <taxon>Pseudonocardiales</taxon>
        <taxon>Pseudonocardiaceae</taxon>
        <taxon>Kibdelosporangium</taxon>
    </lineage>
</organism>
<name>A0ABW3M4M5_9PSEU</name>
<evidence type="ECO:0000256" key="1">
    <source>
        <dbReference type="SAM" id="MobiDB-lite"/>
    </source>
</evidence>
<proteinExistence type="predicted"/>
<dbReference type="EMBL" id="JBHTIS010000074">
    <property type="protein sequence ID" value="MFD1044554.1"/>
    <property type="molecule type" value="Genomic_DNA"/>
</dbReference>
<keyword evidence="3" id="KW-1185">Reference proteome</keyword>
<feature type="region of interest" description="Disordered" evidence="1">
    <location>
        <begin position="1"/>
        <end position="27"/>
    </location>
</feature>